<gene>
    <name evidence="2" type="ORF">NLU13_9889</name>
</gene>
<organism evidence="2 3">
    <name type="scientific">Sarocladium strictum</name>
    <name type="common">Black bundle disease fungus</name>
    <name type="synonym">Acremonium strictum</name>
    <dbReference type="NCBI Taxonomy" id="5046"/>
    <lineage>
        <taxon>Eukaryota</taxon>
        <taxon>Fungi</taxon>
        <taxon>Dikarya</taxon>
        <taxon>Ascomycota</taxon>
        <taxon>Pezizomycotina</taxon>
        <taxon>Sordariomycetes</taxon>
        <taxon>Hypocreomycetidae</taxon>
        <taxon>Hypocreales</taxon>
        <taxon>Sarocladiaceae</taxon>
        <taxon>Sarocladium</taxon>
    </lineage>
</organism>
<reference evidence="2" key="1">
    <citation type="submission" date="2022-10" db="EMBL/GenBank/DDBJ databases">
        <title>Determination and structural analysis of whole genome sequence of Sarocladium strictum F4-1.</title>
        <authorList>
            <person name="Hu L."/>
            <person name="Jiang Y."/>
        </authorList>
    </citation>
    <scope>NUCLEOTIDE SEQUENCE</scope>
    <source>
        <strain evidence="2">F4-1</strain>
    </source>
</reference>
<dbReference type="EMBL" id="JAPDFR010000010">
    <property type="protein sequence ID" value="KAK0382794.1"/>
    <property type="molecule type" value="Genomic_DNA"/>
</dbReference>
<proteinExistence type="predicted"/>
<dbReference type="Gene3D" id="3.10.310.10">
    <property type="entry name" value="Diaminopimelate Epimerase, Chain A, domain 1"/>
    <property type="match status" value="2"/>
</dbReference>
<dbReference type="SUPFAM" id="SSF54506">
    <property type="entry name" value="Diaminopimelate epimerase-like"/>
    <property type="match status" value="1"/>
</dbReference>
<dbReference type="PANTHER" id="PTHR13774:SF32">
    <property type="entry name" value="ANTISENSE-ENHANCING SEQUENCE 1"/>
    <property type="match status" value="1"/>
</dbReference>
<evidence type="ECO:0000313" key="3">
    <source>
        <dbReference type="Proteomes" id="UP001175261"/>
    </source>
</evidence>
<dbReference type="InterPro" id="IPR003719">
    <property type="entry name" value="Phenazine_PhzF-like"/>
</dbReference>
<dbReference type="GO" id="GO:0005737">
    <property type="term" value="C:cytoplasm"/>
    <property type="evidence" value="ECO:0007669"/>
    <property type="project" value="TreeGrafter"/>
</dbReference>
<dbReference type="AlphaFoldDB" id="A0AA39GA43"/>
<dbReference type="Proteomes" id="UP001175261">
    <property type="component" value="Unassembled WGS sequence"/>
</dbReference>
<dbReference type="PANTHER" id="PTHR13774">
    <property type="entry name" value="PHENAZINE BIOSYNTHESIS PROTEIN"/>
    <property type="match status" value="1"/>
</dbReference>
<dbReference type="Pfam" id="PF02567">
    <property type="entry name" value="PhzC-PhzF"/>
    <property type="match status" value="1"/>
</dbReference>
<evidence type="ECO:0000256" key="1">
    <source>
        <dbReference type="PIRSR" id="PIRSR016184-1"/>
    </source>
</evidence>
<dbReference type="GO" id="GO:0016853">
    <property type="term" value="F:isomerase activity"/>
    <property type="evidence" value="ECO:0007669"/>
    <property type="project" value="TreeGrafter"/>
</dbReference>
<dbReference type="NCBIfam" id="TIGR00654">
    <property type="entry name" value="PhzF_family"/>
    <property type="match status" value="1"/>
</dbReference>
<protein>
    <submittedName>
        <fullName evidence="2">Uncharacterized protein</fullName>
    </submittedName>
</protein>
<dbReference type="PIRSF" id="PIRSF016184">
    <property type="entry name" value="PhzC_PhzF"/>
    <property type="match status" value="1"/>
</dbReference>
<feature type="active site" evidence="1">
    <location>
        <position position="65"/>
    </location>
</feature>
<keyword evidence="3" id="KW-1185">Reference proteome</keyword>
<name>A0AA39GA43_SARSR</name>
<accession>A0AA39GA43</accession>
<comment type="caution">
    <text evidence="2">The sequence shown here is derived from an EMBL/GenBank/DDBJ whole genome shotgun (WGS) entry which is preliminary data.</text>
</comment>
<sequence>MADAANTVDEQASPALELPFITLDVFTTSRFKGNPLAVVTIPHTLPAPPTQAQKQAIAREFNLSETVFIHDVDPTSSDTDTSQRKIDIFLTNAEIPFAGHPTIGAAVSLLPLGVRTVVAKAGPITITQTGPRAVEAGIPHDVRVHAKRLNELSDEVTSTLNLSADPITRQAELNGSLVSIVKGMTFLLIELPSLDHLSRVQLNPPPLRLKEFLDEGWRDTFLGRYYFVRTGGDANSDVVKLRTRLIEPTLEDPATGSAASALCSYLSLTSEKADGETKFEVTQGVEMGRESNILLTVELKEKKVDKVKLSGTATQVMRGFVSL</sequence>
<evidence type="ECO:0000313" key="2">
    <source>
        <dbReference type="EMBL" id="KAK0382794.1"/>
    </source>
</evidence>